<dbReference type="Proteomes" id="UP000694865">
    <property type="component" value="Unplaced"/>
</dbReference>
<feature type="compositionally biased region" description="Basic residues" evidence="1">
    <location>
        <begin position="419"/>
        <end position="430"/>
    </location>
</feature>
<dbReference type="InterPro" id="IPR011992">
    <property type="entry name" value="EF-hand-dom_pair"/>
</dbReference>
<organism evidence="3 4">
    <name type="scientific">Saccoglossus kowalevskii</name>
    <name type="common">Acorn worm</name>
    <dbReference type="NCBI Taxonomy" id="10224"/>
    <lineage>
        <taxon>Eukaryota</taxon>
        <taxon>Metazoa</taxon>
        <taxon>Hemichordata</taxon>
        <taxon>Enteropneusta</taxon>
        <taxon>Harrimaniidae</taxon>
        <taxon>Saccoglossus</taxon>
    </lineage>
</organism>
<feature type="compositionally biased region" description="Pro residues" evidence="1">
    <location>
        <begin position="497"/>
        <end position="508"/>
    </location>
</feature>
<evidence type="ECO:0000259" key="2">
    <source>
        <dbReference type="PROSITE" id="PS50222"/>
    </source>
</evidence>
<sequence length="744" mass="85247">MSQFPTLCVVNYDDDLPRRKFRYSSSSPKSSSRDVSTTLSQYDVPYYSSSVTRTETTVPYRLSARTNSSSLQIPKEARSRSHVSFFRDNETTQSQPVPYEWYIRDVKERLDRARTAQSSYSLPSLRSGWGDTSHTVNAEVLDEPVWNKYLNAWVSGKQDDGDGLYCKISQGANLYDRGLYHYVPQFEEFPHLPCARFHAHMTRTPAPRQDQNRKKKVIKRPEFWHYKRKEEPPKPKPKRKASKGVRWLDDDADVYLPTSGVLQNSISNPSDKGTAAPPKKPPEPIRLPTPLKSPPPPPPPEESDEREEEIPPDIKYSNDFMFDIVNAFIPEELEILSIEIIDSLEDGLEDGDDISDYGYLGDEDFNIEDAVRVYSPITRMEPPPTPPQKLQPPPKSPTPPPTSPPKEPTPPPLPPPKEPKKKKVIVKKEKKPIEKPPPKTPTPPPPKEPTPPPPPPPLPTPPPLPPPPDLPPLPIVEKPKVRFKEPVKKTMDLPKIESPPPSPSPPVSEPEEEPKRKKVTWNKNRSKLMYDKMRRRKKPIPPPPKTEVAFKDYGWLAQFCILKKEKVEMYRRAFETLDDDEDGYLDGFETIMALKGISGANTLTEMEEEYIYRILEMAEYHITSGTDFRIFAIVAALTQKIARLDNWMKNIINRLDFKMLEMKMFKSKDLFLWNVDQNTNTISIEQLMIELKAGGVSEEHQEEVQVKLGHLGRLDLLDFMTYVPLFIMLHESVVENPLDDSRDK</sequence>
<feature type="compositionally biased region" description="Pro residues" evidence="1">
    <location>
        <begin position="284"/>
        <end position="300"/>
    </location>
</feature>
<dbReference type="RefSeq" id="XP_006813794.1">
    <property type="nucleotide sequence ID" value="XM_006813731.1"/>
</dbReference>
<dbReference type="SUPFAM" id="SSF47473">
    <property type="entry name" value="EF-hand"/>
    <property type="match status" value="1"/>
</dbReference>
<feature type="compositionally biased region" description="Pro residues" evidence="1">
    <location>
        <begin position="381"/>
        <end position="416"/>
    </location>
</feature>
<feature type="region of interest" description="Disordered" evidence="1">
    <location>
        <begin position="372"/>
        <end position="477"/>
    </location>
</feature>
<reference evidence="4" key="1">
    <citation type="submission" date="2025-08" db="UniProtKB">
        <authorList>
            <consortium name="RefSeq"/>
        </authorList>
    </citation>
    <scope>IDENTIFICATION</scope>
    <source>
        <tissue evidence="4">Testes</tissue>
    </source>
</reference>
<evidence type="ECO:0000313" key="3">
    <source>
        <dbReference type="Proteomes" id="UP000694865"/>
    </source>
</evidence>
<dbReference type="GeneID" id="102801891"/>
<feature type="compositionally biased region" description="Acidic residues" evidence="1">
    <location>
        <begin position="301"/>
        <end position="311"/>
    </location>
</feature>
<name>A0ABM0M1A3_SACKO</name>
<evidence type="ECO:0000256" key="1">
    <source>
        <dbReference type="SAM" id="MobiDB-lite"/>
    </source>
</evidence>
<keyword evidence="3" id="KW-1185">Reference proteome</keyword>
<feature type="compositionally biased region" description="Basic and acidic residues" evidence="1">
    <location>
        <begin position="219"/>
        <end position="234"/>
    </location>
</feature>
<dbReference type="PANTHER" id="PTHR35538:SF6">
    <property type="entry name" value="EF-HAND DOMAIN-CONTAINING PROTEIN"/>
    <property type="match status" value="1"/>
</dbReference>
<feature type="domain" description="EF-hand" evidence="2">
    <location>
        <begin position="565"/>
        <end position="600"/>
    </location>
</feature>
<proteinExistence type="predicted"/>
<feature type="region of interest" description="Disordered" evidence="1">
    <location>
        <begin position="260"/>
        <end position="315"/>
    </location>
</feature>
<protein>
    <submittedName>
        <fullName evidence="4">Titin-like</fullName>
    </submittedName>
</protein>
<accession>A0ABM0M1A3</accession>
<feature type="compositionally biased region" description="Polar residues" evidence="1">
    <location>
        <begin position="260"/>
        <end position="271"/>
    </location>
</feature>
<feature type="region of interest" description="Disordered" evidence="1">
    <location>
        <begin position="489"/>
        <end position="522"/>
    </location>
</feature>
<dbReference type="PROSITE" id="PS50222">
    <property type="entry name" value="EF_HAND_2"/>
    <property type="match status" value="1"/>
</dbReference>
<gene>
    <name evidence="4" type="primary">LOC102801891</name>
</gene>
<feature type="region of interest" description="Disordered" evidence="1">
    <location>
        <begin position="202"/>
        <end position="244"/>
    </location>
</feature>
<dbReference type="InterPro" id="IPR002048">
    <property type="entry name" value="EF_hand_dom"/>
</dbReference>
<feature type="compositionally biased region" description="Pro residues" evidence="1">
    <location>
        <begin position="438"/>
        <end position="474"/>
    </location>
</feature>
<dbReference type="PANTHER" id="PTHR35538">
    <property type="entry name" value="LIG_CHAN-GLU_BD DOMAIN-CONTAINING PROTEIN"/>
    <property type="match status" value="1"/>
</dbReference>
<evidence type="ECO:0000313" key="4">
    <source>
        <dbReference type="RefSeq" id="XP_006813794.1"/>
    </source>
</evidence>